<dbReference type="Proteomes" id="UP000375690">
    <property type="component" value="Unassembled WGS sequence"/>
</dbReference>
<dbReference type="Proteomes" id="UP000266492">
    <property type="component" value="Unassembled WGS sequence"/>
</dbReference>
<dbReference type="Proteomes" id="UP000460135">
    <property type="component" value="Unassembled WGS sequence"/>
</dbReference>
<keyword evidence="3" id="KW-0472">Membrane</keyword>
<keyword evidence="3" id="KW-0812">Transmembrane</keyword>
<dbReference type="GO" id="GO:0016020">
    <property type="term" value="C:membrane"/>
    <property type="evidence" value="ECO:0007669"/>
    <property type="project" value="InterPro"/>
</dbReference>
<keyword evidence="1 11" id="KW-0328">Glycosyltransferase</keyword>
<dbReference type="KEGG" id="boa:Bovatus_03511"/>
<keyword evidence="2 11" id="KW-0808">Transferase</keyword>
<evidence type="ECO:0000313" key="7">
    <source>
        <dbReference type="EMBL" id="KAB1326492.1"/>
    </source>
</evidence>
<reference evidence="14 15" key="4">
    <citation type="journal article" date="2019" name="Nat. Med.">
        <title>A library of human gut bacterial isolates paired with longitudinal multiomics data enables mechanistic microbiome research.</title>
        <authorList>
            <person name="Poyet M."/>
            <person name="Groussin M."/>
            <person name="Gibbons S.M."/>
            <person name="Avila-Pacheco J."/>
            <person name="Jiang X."/>
            <person name="Kearney S.M."/>
            <person name="Perrotta A.R."/>
            <person name="Berdy B."/>
            <person name="Zhao S."/>
            <person name="Lieberman T.D."/>
            <person name="Swanson P.K."/>
            <person name="Smith M."/>
            <person name="Roesemann S."/>
            <person name="Alexander J.E."/>
            <person name="Rich S.A."/>
            <person name="Livny J."/>
            <person name="Vlamakis H."/>
            <person name="Clish C."/>
            <person name="Bullock K."/>
            <person name="Deik A."/>
            <person name="Scott J."/>
            <person name="Pierce K.A."/>
            <person name="Xavier R.J."/>
            <person name="Alm E.J."/>
        </authorList>
    </citation>
    <scope>NUCLEOTIDE SEQUENCE [LARGE SCALE GENOMIC DNA]</scope>
    <source>
        <strain evidence="6 16">BIOML-A14</strain>
        <strain evidence="5 14">BIOML-A163</strain>
        <strain evidence="4 17">BIOML-A183</strain>
        <strain evidence="7 15">BIOML-A2</strain>
    </source>
</reference>
<dbReference type="InterPro" id="IPR002516">
    <property type="entry name" value="Glyco_trans_11"/>
</dbReference>
<dbReference type="Proteomes" id="UP000323717">
    <property type="component" value="Unassembled WGS sequence"/>
</dbReference>
<evidence type="ECO:0000313" key="10">
    <source>
        <dbReference type="EMBL" id="QDM10853.1"/>
    </source>
</evidence>
<dbReference type="Proteomes" id="UP001214017">
    <property type="component" value="Unassembled WGS sequence"/>
</dbReference>
<feature type="transmembrane region" description="Helical" evidence="3">
    <location>
        <begin position="21"/>
        <end position="42"/>
    </location>
</feature>
<organism evidence="11 12">
    <name type="scientific">Bacteroides ovatus</name>
    <dbReference type="NCBI Taxonomy" id="28116"/>
    <lineage>
        <taxon>Bacteria</taxon>
        <taxon>Pseudomonadati</taxon>
        <taxon>Bacteroidota</taxon>
        <taxon>Bacteroidia</taxon>
        <taxon>Bacteroidales</taxon>
        <taxon>Bacteroidaceae</taxon>
        <taxon>Bacteroides</taxon>
    </lineage>
</organism>
<dbReference type="AlphaFoldDB" id="A0A395VWF4"/>
<dbReference type="GO" id="GO:0005975">
    <property type="term" value="P:carbohydrate metabolic process"/>
    <property type="evidence" value="ECO:0007669"/>
    <property type="project" value="InterPro"/>
</dbReference>
<dbReference type="PANTHER" id="PTHR11927:SF9">
    <property type="entry name" value="L-FUCOSYLTRANSFERASE"/>
    <property type="match status" value="1"/>
</dbReference>
<dbReference type="GO" id="GO:0008107">
    <property type="term" value="F:galactoside 2-alpha-L-fucosyltransferase activity"/>
    <property type="evidence" value="ECO:0007669"/>
    <property type="project" value="InterPro"/>
</dbReference>
<evidence type="ECO:0000313" key="4">
    <source>
        <dbReference type="EMBL" id="KAA3805953.1"/>
    </source>
</evidence>
<dbReference type="GeneID" id="29455612"/>
<dbReference type="Proteomes" id="UP000435985">
    <property type="component" value="Unassembled WGS sequence"/>
</dbReference>
<dbReference type="EMBL" id="VWLE01000007">
    <property type="protein sequence ID" value="KAA3954676.1"/>
    <property type="molecule type" value="Genomic_DNA"/>
</dbReference>
<evidence type="ECO:0000256" key="2">
    <source>
        <dbReference type="ARBA" id="ARBA00022679"/>
    </source>
</evidence>
<dbReference type="RefSeq" id="WP_004322485.1">
    <property type="nucleotide sequence ID" value="NZ_BAABYJ010000001.1"/>
</dbReference>
<evidence type="ECO:0000313" key="9">
    <source>
        <dbReference type="EMBL" id="MDC7958000.1"/>
    </source>
</evidence>
<evidence type="ECO:0000313" key="6">
    <source>
        <dbReference type="EMBL" id="KAA4666697.1"/>
    </source>
</evidence>
<dbReference type="EMBL" id="CP041395">
    <property type="protein sequence ID" value="QDM10853.1"/>
    <property type="molecule type" value="Genomic_DNA"/>
</dbReference>
<reference evidence="10" key="2">
    <citation type="journal article" date="2018" name="Nature">
        <title>Human gut bacteria contain acquired interbacterial defence systems.</title>
        <authorList>
            <person name="Ross B.D."/>
            <person name="Verster A.J."/>
            <person name="Radey M.C."/>
            <person name="Schmidtke D.T."/>
            <person name="Pope C.E."/>
            <person name="Hoffman L.R."/>
            <person name="Hajjar A."/>
            <person name="Peterson S.B."/>
            <person name="Borenstein E."/>
            <person name="Mougous J."/>
        </authorList>
    </citation>
    <scope>NUCLEOTIDE SEQUENCE</scope>
    <source>
        <strain evidence="10">3725 D1 iv</strain>
    </source>
</reference>
<evidence type="ECO:0000313" key="13">
    <source>
        <dbReference type="Proteomes" id="UP000318823"/>
    </source>
</evidence>
<dbReference type="PANTHER" id="PTHR11927">
    <property type="entry name" value="GALACTOSIDE 2-L-FUCOSYLTRANSFERASE"/>
    <property type="match status" value="1"/>
</dbReference>
<sequence length="303" mass="35613">MSIIRRWQRSCYKRMLKARLVTPKVVVLMDGGICSQMLQYLLGEFFRKRGCKVVYDLSFYKEWGSDMDYKFARNFDLLKVFPYLGLTIATEFEISYYKRHFYYVGNNTSEWIDDFSFLEKNPPIYLGGYYHLPINIWVPAFMSTYRISSEIFDEGSKMLMSEIKQNINPVAVHVRRGDLSVEVRAYGKPASLSYFKRAVDYMEKETVMPFFYFFSDEPEWVASELIPYLEFANENYKVVDINGSDKGYMDLFLIAYCKHQITSKGTLGKYGALLRDSADKIVILCDDKVEYQWKGVFHNSVFL</sequence>
<protein>
    <submittedName>
        <fullName evidence="11">Alpha-1,2-fucosyltransferase</fullName>
    </submittedName>
</protein>
<evidence type="ECO:0000313" key="17">
    <source>
        <dbReference type="Proteomes" id="UP000460135"/>
    </source>
</evidence>
<evidence type="ECO:0000313" key="8">
    <source>
        <dbReference type="EMBL" id="MDC2410013.1"/>
    </source>
</evidence>
<dbReference type="Proteomes" id="UP001215078">
    <property type="component" value="Unassembled WGS sequence"/>
</dbReference>
<evidence type="ECO:0000256" key="1">
    <source>
        <dbReference type="ARBA" id="ARBA00022676"/>
    </source>
</evidence>
<gene>
    <name evidence="11" type="ORF">DWX70_11860</name>
    <name evidence="10" type="ORF">DYI28_20320</name>
    <name evidence="7" type="ORF">F3B53_12410</name>
    <name evidence="6" type="ORF">F3B98_02940</name>
    <name evidence="5" type="ORF">F3D71_01525</name>
    <name evidence="4" type="ORF">F3F51_09030</name>
    <name evidence="8" type="ORF">PO240_19260</name>
    <name evidence="9" type="ORF">PQ628_07230</name>
</gene>
<reference evidence="11 12" key="3">
    <citation type="submission" date="2018-08" db="EMBL/GenBank/DDBJ databases">
        <title>A genome reference for cultivated species of the human gut microbiota.</title>
        <authorList>
            <person name="Zou Y."/>
            <person name="Xue W."/>
            <person name="Luo G."/>
        </authorList>
    </citation>
    <scope>NUCLEOTIDE SEQUENCE [LARGE SCALE GENOMIC DNA]</scope>
    <source>
        <strain evidence="11 12">AF20-9LB</strain>
    </source>
</reference>
<evidence type="ECO:0000313" key="11">
    <source>
        <dbReference type="EMBL" id="RGS83623.1"/>
    </source>
</evidence>
<reference evidence="13" key="1">
    <citation type="journal article" date="2018" name="J. Anim. Genet.">
        <title>Acquired interbacterial defense systems protect against interspecies antagonism in the human gut microbiome.</title>
        <authorList>
            <person name="Ross B.D."/>
            <person name="Verster A.J."/>
            <person name="Radey M.C."/>
            <person name="Schmidtke D.T."/>
            <person name="Pope C.E."/>
            <person name="Hoffman L.R."/>
            <person name="Hajjar A."/>
            <person name="Peterson S.B."/>
            <person name="Borenstein E."/>
            <person name="Mougous J."/>
        </authorList>
    </citation>
    <scope>NUCLEOTIDE SEQUENCE [LARGE SCALE GENOMIC DNA]</scope>
    <source>
        <strain evidence="13">3725 D1 iv</strain>
    </source>
</reference>
<dbReference type="EMBL" id="JAQNWR010000015">
    <property type="protein sequence ID" value="MDC2410013.1"/>
    <property type="molecule type" value="Genomic_DNA"/>
</dbReference>
<dbReference type="Pfam" id="PF01531">
    <property type="entry name" value="Glyco_transf_11"/>
    <property type="match status" value="1"/>
</dbReference>
<evidence type="ECO:0000313" key="5">
    <source>
        <dbReference type="EMBL" id="KAA3954676.1"/>
    </source>
</evidence>
<evidence type="ECO:0000313" key="12">
    <source>
        <dbReference type="Proteomes" id="UP000266492"/>
    </source>
</evidence>
<dbReference type="EMBL" id="QRVZ01000008">
    <property type="protein sequence ID" value="RGS83623.1"/>
    <property type="molecule type" value="Genomic_DNA"/>
</dbReference>
<proteinExistence type="predicted"/>
<dbReference type="CDD" id="cd11301">
    <property type="entry name" value="Fut1_Fut2_like"/>
    <property type="match status" value="1"/>
</dbReference>
<name>A0A395VWF4_BACOV</name>
<evidence type="ECO:0000256" key="3">
    <source>
        <dbReference type="SAM" id="Phobius"/>
    </source>
</evidence>
<reference evidence="10" key="5">
    <citation type="submission" date="2019-07" db="EMBL/GenBank/DDBJ databases">
        <authorList>
            <person name="Ross B.D."/>
            <person name="Verster A.J."/>
            <person name="Radey M.C."/>
            <person name="Schmidtke D.T."/>
            <person name="Pope C.E."/>
            <person name="Hoffman L.R."/>
            <person name="Hajjar A."/>
            <person name="Peterson S.B."/>
            <person name="Borenstein E."/>
            <person name="Mougous J.D."/>
        </authorList>
    </citation>
    <scope>NUCLEOTIDE SEQUENCE</scope>
    <source>
        <strain evidence="10">3725 D1 iv</strain>
    </source>
</reference>
<evidence type="ECO:0000313" key="16">
    <source>
        <dbReference type="Proteomes" id="UP000435985"/>
    </source>
</evidence>
<evidence type="ECO:0000313" key="15">
    <source>
        <dbReference type="Proteomes" id="UP000375690"/>
    </source>
</evidence>
<accession>A0A395VWF4</accession>
<dbReference type="EMBL" id="JAQQPO010000007">
    <property type="protein sequence ID" value="MDC7958000.1"/>
    <property type="molecule type" value="Genomic_DNA"/>
</dbReference>
<dbReference type="EMBL" id="VWLX01000006">
    <property type="protein sequence ID" value="KAA3805953.1"/>
    <property type="molecule type" value="Genomic_DNA"/>
</dbReference>
<dbReference type="EMBL" id="VWFO01000002">
    <property type="protein sequence ID" value="KAA4666697.1"/>
    <property type="molecule type" value="Genomic_DNA"/>
</dbReference>
<evidence type="ECO:0000313" key="14">
    <source>
        <dbReference type="Proteomes" id="UP000323717"/>
    </source>
</evidence>
<reference evidence="8" key="6">
    <citation type="submission" date="2022-10" db="EMBL/GenBank/DDBJ databases">
        <title>Human gut microbiome strain richness.</title>
        <authorList>
            <person name="Chen-Liaw A."/>
        </authorList>
    </citation>
    <scope>NUCLEOTIDE SEQUENCE</scope>
    <source>
        <strain evidence="8">F7_m1001271B151109d0_201107</strain>
        <strain evidence="9">RTP21484st1_H8_RTP21484_190118</strain>
    </source>
</reference>
<dbReference type="EMBL" id="VWFC01000012">
    <property type="protein sequence ID" value="KAB1326492.1"/>
    <property type="molecule type" value="Genomic_DNA"/>
</dbReference>
<keyword evidence="3" id="KW-1133">Transmembrane helix</keyword>
<dbReference type="Proteomes" id="UP000318823">
    <property type="component" value="Chromosome"/>
</dbReference>